<evidence type="ECO:0000256" key="2">
    <source>
        <dbReference type="ARBA" id="ARBA00011575"/>
    </source>
</evidence>
<accession>A0A2W5EVQ2</accession>
<reference evidence="11 12" key="1">
    <citation type="submission" date="2017-11" db="EMBL/GenBank/DDBJ databases">
        <title>Infants hospitalized years apart are colonized by the same room-sourced microbial strains.</title>
        <authorList>
            <person name="Brooks B."/>
            <person name="Olm M.R."/>
            <person name="Firek B.A."/>
            <person name="Baker R."/>
            <person name="Thomas B.C."/>
            <person name="Morowitz M.J."/>
            <person name="Banfield J.F."/>
        </authorList>
    </citation>
    <scope>NUCLEOTIDE SEQUENCE [LARGE SCALE GENOMIC DNA]</scope>
    <source>
        <strain evidence="11">S2_009_000_R2_76</strain>
    </source>
</reference>
<protein>
    <recommendedName>
        <fullName evidence="3">Anthranilate synthase component 1</fullName>
    </recommendedName>
</protein>
<dbReference type="GO" id="GO:0000162">
    <property type="term" value="P:L-tryptophan biosynthetic process"/>
    <property type="evidence" value="ECO:0007669"/>
    <property type="project" value="TreeGrafter"/>
</dbReference>
<evidence type="ECO:0000256" key="7">
    <source>
        <dbReference type="ARBA" id="ARBA00025634"/>
    </source>
</evidence>
<dbReference type="Gene3D" id="3.60.120.10">
    <property type="entry name" value="Anthranilate synthase"/>
    <property type="match status" value="1"/>
</dbReference>
<evidence type="ECO:0000313" key="11">
    <source>
        <dbReference type="EMBL" id="PZP47398.1"/>
    </source>
</evidence>
<dbReference type="PANTHER" id="PTHR11236">
    <property type="entry name" value="AMINOBENZOATE/ANTHRANILATE SYNTHASE"/>
    <property type="match status" value="1"/>
</dbReference>
<dbReference type="SUPFAM" id="SSF56322">
    <property type="entry name" value="ADC synthase"/>
    <property type="match status" value="1"/>
</dbReference>
<sequence length="470" mass="53607">MTKIETRFKKLLFDVQTPVAIYLRIRDQFRDTVMLEGADYHSAEDAFSLIGIQAIGGIEVRDVDTIETKYPLQDSVLTKIKNAQEVPDLLWNYMQGYEVVPAENEFVARAQGLFGYASYNAVQFFDTLTLKSFKSDPEREIPLMRYRLYQYILVINHFKDEMYLCENIIPGVKSELEKVEAFVLGRDIPSYGFKLEGEESANVTDEDYMEMVRKGIASCKRGDVFQIVPSRRYKQGFKGDDFNVYRTLRSINPSPYMFYFDYGNYKLFGSSPESQLLIHNGRAVVHPIAGTYKRTGNKEQDRILGEKLQHDPKETAEHTMLVDLARNDLSRNCTEVQVDYYREVHQFSHVLHLVSEVSGKTEEKANPFHLLANNFPAGTLSGAPKYKAIQLIDEIEGNSRSYYAGTLGFVGFNGNFKHAIMIRSILSKNNNLYYQAGAGIVAKSIPEMELQEVNNKLGALKQAIKNAEEI</sequence>
<evidence type="ECO:0000256" key="4">
    <source>
        <dbReference type="ARBA" id="ARBA00022723"/>
    </source>
</evidence>
<gene>
    <name evidence="11" type="ORF">DI598_10975</name>
</gene>
<evidence type="ECO:0000313" key="12">
    <source>
        <dbReference type="Proteomes" id="UP000249645"/>
    </source>
</evidence>
<comment type="subunit">
    <text evidence="2">Heterotetramer consisting of two non-identical subunits: a beta subunit (TrpG) and a large alpha subunit (TrpE).</text>
</comment>
<keyword evidence="6" id="KW-0456">Lyase</keyword>
<evidence type="ECO:0000256" key="8">
    <source>
        <dbReference type="ARBA" id="ARBA00047683"/>
    </source>
</evidence>
<comment type="cofactor">
    <cofactor evidence="1">
        <name>Mg(2+)</name>
        <dbReference type="ChEBI" id="CHEBI:18420"/>
    </cofactor>
</comment>
<evidence type="ECO:0000256" key="1">
    <source>
        <dbReference type="ARBA" id="ARBA00001946"/>
    </source>
</evidence>
<evidence type="ECO:0000256" key="6">
    <source>
        <dbReference type="ARBA" id="ARBA00023239"/>
    </source>
</evidence>
<organism evidence="11 12">
    <name type="scientific">Pseudopedobacter saltans</name>
    <dbReference type="NCBI Taxonomy" id="151895"/>
    <lineage>
        <taxon>Bacteria</taxon>
        <taxon>Pseudomonadati</taxon>
        <taxon>Bacteroidota</taxon>
        <taxon>Sphingobacteriia</taxon>
        <taxon>Sphingobacteriales</taxon>
        <taxon>Sphingobacteriaceae</taxon>
        <taxon>Pseudopedobacter</taxon>
    </lineage>
</organism>
<dbReference type="EMBL" id="QFOI01000192">
    <property type="protein sequence ID" value="PZP47398.1"/>
    <property type="molecule type" value="Genomic_DNA"/>
</dbReference>
<keyword evidence="5" id="KW-0460">Magnesium</keyword>
<comment type="caution">
    <text evidence="11">The sequence shown here is derived from an EMBL/GenBank/DDBJ whole genome shotgun (WGS) entry which is preliminary data.</text>
</comment>
<dbReference type="AlphaFoldDB" id="A0A2W5EVQ2"/>
<proteinExistence type="predicted"/>
<dbReference type="InterPro" id="IPR006805">
    <property type="entry name" value="Anth_synth_I_N"/>
</dbReference>
<evidence type="ECO:0000256" key="5">
    <source>
        <dbReference type="ARBA" id="ARBA00022842"/>
    </source>
</evidence>
<keyword evidence="4" id="KW-0479">Metal-binding</keyword>
<name>A0A2W5EVQ2_9SPHI</name>
<dbReference type="Pfam" id="PF04715">
    <property type="entry name" value="Anth_synt_I_N"/>
    <property type="match status" value="1"/>
</dbReference>
<dbReference type="GO" id="GO:0046872">
    <property type="term" value="F:metal ion binding"/>
    <property type="evidence" value="ECO:0007669"/>
    <property type="project" value="UniProtKB-KW"/>
</dbReference>
<comment type="function">
    <text evidence="7">Part of a heterotetrameric complex that catalyzes the two-step biosynthesis of anthranilate, an intermediate in the biosynthesis of L-tryptophan. In the first step, the glutamine-binding beta subunit (TrpG) of anthranilate synthase (AS) provides the glutamine amidotransferase activity which generates ammonia as a substrate that, along with chorismate, is used in the second step, catalyzed by the large alpha subunit of AS (TrpE) to produce anthranilate. In the absence of TrpG, TrpE can synthesize anthranilate directly from chorismate and high concentrations of ammonia.</text>
</comment>
<dbReference type="Pfam" id="PF00425">
    <property type="entry name" value="Chorismate_bind"/>
    <property type="match status" value="1"/>
</dbReference>
<dbReference type="InterPro" id="IPR015890">
    <property type="entry name" value="Chorismate_C"/>
</dbReference>
<dbReference type="Proteomes" id="UP000249645">
    <property type="component" value="Unassembled WGS sequence"/>
</dbReference>
<dbReference type="PANTHER" id="PTHR11236:SF48">
    <property type="entry name" value="ISOCHORISMATE SYNTHASE MENF"/>
    <property type="match status" value="1"/>
</dbReference>
<dbReference type="InterPro" id="IPR019999">
    <property type="entry name" value="Anth_synth_I-like"/>
</dbReference>
<dbReference type="GO" id="GO:0004049">
    <property type="term" value="F:anthranilate synthase activity"/>
    <property type="evidence" value="ECO:0007669"/>
    <property type="project" value="UniProtKB-EC"/>
</dbReference>
<dbReference type="PRINTS" id="PR00095">
    <property type="entry name" value="ANTSNTHASEI"/>
</dbReference>
<feature type="domain" description="Anthranilate synthase component I N-terminal" evidence="10">
    <location>
        <begin position="14"/>
        <end position="164"/>
    </location>
</feature>
<evidence type="ECO:0000259" key="10">
    <source>
        <dbReference type="Pfam" id="PF04715"/>
    </source>
</evidence>
<evidence type="ECO:0000259" key="9">
    <source>
        <dbReference type="Pfam" id="PF00425"/>
    </source>
</evidence>
<comment type="catalytic activity">
    <reaction evidence="8">
        <text>chorismate + L-glutamine = anthranilate + pyruvate + L-glutamate + H(+)</text>
        <dbReference type="Rhea" id="RHEA:21732"/>
        <dbReference type="ChEBI" id="CHEBI:15361"/>
        <dbReference type="ChEBI" id="CHEBI:15378"/>
        <dbReference type="ChEBI" id="CHEBI:16567"/>
        <dbReference type="ChEBI" id="CHEBI:29748"/>
        <dbReference type="ChEBI" id="CHEBI:29985"/>
        <dbReference type="ChEBI" id="CHEBI:58359"/>
        <dbReference type="EC" id="4.1.3.27"/>
    </reaction>
</comment>
<feature type="domain" description="Chorismate-utilising enzyme C-terminal" evidence="9">
    <location>
        <begin position="205"/>
        <end position="456"/>
    </location>
</feature>
<dbReference type="InterPro" id="IPR005801">
    <property type="entry name" value="ADC_synthase"/>
</dbReference>
<evidence type="ECO:0000256" key="3">
    <source>
        <dbReference type="ARBA" id="ARBA00020653"/>
    </source>
</evidence>